<name>A0A927R8W7_9ACTN</name>
<dbReference type="Pfam" id="PF01614">
    <property type="entry name" value="IclR_C"/>
    <property type="match status" value="1"/>
</dbReference>
<dbReference type="Gene3D" id="1.10.10.10">
    <property type="entry name" value="Winged helix-like DNA-binding domain superfamily/Winged helix DNA-binding domain"/>
    <property type="match status" value="1"/>
</dbReference>
<proteinExistence type="predicted"/>
<evidence type="ECO:0000259" key="5">
    <source>
        <dbReference type="PROSITE" id="PS51078"/>
    </source>
</evidence>
<comment type="caution">
    <text evidence="6">The sequence shown here is derived from an EMBL/GenBank/DDBJ whole genome shotgun (WGS) entry which is preliminary data.</text>
</comment>
<dbReference type="InterPro" id="IPR011991">
    <property type="entry name" value="ArsR-like_HTH"/>
</dbReference>
<protein>
    <submittedName>
        <fullName evidence="6">IclR family acetate operon transcriptional repressor</fullName>
    </submittedName>
</protein>
<organism evidence="6 7">
    <name type="scientific">Actinopolymorpha pittospori</name>
    <dbReference type="NCBI Taxonomy" id="648752"/>
    <lineage>
        <taxon>Bacteria</taxon>
        <taxon>Bacillati</taxon>
        <taxon>Actinomycetota</taxon>
        <taxon>Actinomycetes</taxon>
        <taxon>Propionibacteriales</taxon>
        <taxon>Actinopolymorphaceae</taxon>
        <taxon>Actinopolymorpha</taxon>
    </lineage>
</organism>
<dbReference type="RefSeq" id="WP_202896434.1">
    <property type="nucleotide sequence ID" value="NZ_BAABJL010000175.1"/>
</dbReference>
<dbReference type="PROSITE" id="PS51077">
    <property type="entry name" value="HTH_ICLR"/>
    <property type="match status" value="1"/>
</dbReference>
<dbReference type="InterPro" id="IPR036388">
    <property type="entry name" value="WH-like_DNA-bd_sf"/>
</dbReference>
<dbReference type="GO" id="GO:0003677">
    <property type="term" value="F:DNA binding"/>
    <property type="evidence" value="ECO:0007669"/>
    <property type="project" value="UniProtKB-KW"/>
</dbReference>
<gene>
    <name evidence="6" type="ORF">HEB94_004035</name>
</gene>
<reference evidence="6" key="1">
    <citation type="submission" date="2020-10" db="EMBL/GenBank/DDBJ databases">
        <title>Sequencing the genomes of 1000 actinobacteria strains.</title>
        <authorList>
            <person name="Klenk H.-P."/>
        </authorList>
    </citation>
    <scope>NUCLEOTIDE SEQUENCE</scope>
    <source>
        <strain evidence="6">DSM 45354</strain>
    </source>
</reference>
<feature type="domain" description="HTH iclR-type" evidence="4">
    <location>
        <begin position="21"/>
        <end position="87"/>
    </location>
</feature>
<dbReference type="Gene3D" id="3.30.450.40">
    <property type="match status" value="1"/>
</dbReference>
<dbReference type="InterPro" id="IPR029016">
    <property type="entry name" value="GAF-like_dom_sf"/>
</dbReference>
<evidence type="ECO:0000313" key="6">
    <source>
        <dbReference type="EMBL" id="MBE1607187.1"/>
    </source>
</evidence>
<dbReference type="Pfam" id="PF09339">
    <property type="entry name" value="HTH_IclR"/>
    <property type="match status" value="1"/>
</dbReference>
<keyword evidence="7" id="KW-1185">Reference proteome</keyword>
<keyword evidence="1" id="KW-0805">Transcription regulation</keyword>
<dbReference type="PROSITE" id="PS51078">
    <property type="entry name" value="ICLR_ED"/>
    <property type="match status" value="1"/>
</dbReference>
<dbReference type="SUPFAM" id="SSF55781">
    <property type="entry name" value="GAF domain-like"/>
    <property type="match status" value="1"/>
</dbReference>
<dbReference type="AlphaFoldDB" id="A0A927R8W7"/>
<feature type="domain" description="IclR-ED" evidence="5">
    <location>
        <begin position="88"/>
        <end position="271"/>
    </location>
</feature>
<dbReference type="Proteomes" id="UP000638648">
    <property type="component" value="Unassembled WGS sequence"/>
</dbReference>
<evidence type="ECO:0000256" key="3">
    <source>
        <dbReference type="ARBA" id="ARBA00023163"/>
    </source>
</evidence>
<evidence type="ECO:0000256" key="1">
    <source>
        <dbReference type="ARBA" id="ARBA00023015"/>
    </source>
</evidence>
<keyword evidence="3" id="KW-0804">Transcription</keyword>
<dbReference type="InterPro" id="IPR036390">
    <property type="entry name" value="WH_DNA-bd_sf"/>
</dbReference>
<dbReference type="SUPFAM" id="SSF46785">
    <property type="entry name" value="Winged helix' DNA-binding domain"/>
    <property type="match status" value="1"/>
</dbReference>
<dbReference type="PANTHER" id="PTHR30136">
    <property type="entry name" value="HELIX-TURN-HELIX TRANSCRIPTIONAL REGULATOR, ICLR FAMILY"/>
    <property type="match status" value="1"/>
</dbReference>
<dbReference type="EMBL" id="JADBEM010000001">
    <property type="protein sequence ID" value="MBE1607187.1"/>
    <property type="molecule type" value="Genomic_DNA"/>
</dbReference>
<dbReference type="InterPro" id="IPR005471">
    <property type="entry name" value="Tscrpt_reg_IclR_N"/>
</dbReference>
<evidence type="ECO:0000259" key="4">
    <source>
        <dbReference type="PROSITE" id="PS51077"/>
    </source>
</evidence>
<accession>A0A927R8W7</accession>
<evidence type="ECO:0000313" key="7">
    <source>
        <dbReference type="Proteomes" id="UP000638648"/>
    </source>
</evidence>
<dbReference type="InterPro" id="IPR050707">
    <property type="entry name" value="HTH_MetabolicPath_Reg"/>
</dbReference>
<dbReference type="GO" id="GO:0003700">
    <property type="term" value="F:DNA-binding transcription factor activity"/>
    <property type="evidence" value="ECO:0007669"/>
    <property type="project" value="TreeGrafter"/>
</dbReference>
<dbReference type="SMART" id="SM00346">
    <property type="entry name" value="HTH_ICLR"/>
    <property type="match status" value="1"/>
</dbReference>
<dbReference type="GO" id="GO:0045892">
    <property type="term" value="P:negative regulation of DNA-templated transcription"/>
    <property type="evidence" value="ECO:0007669"/>
    <property type="project" value="TreeGrafter"/>
</dbReference>
<dbReference type="PANTHER" id="PTHR30136:SF35">
    <property type="entry name" value="HTH-TYPE TRANSCRIPTIONAL REGULATOR RV1719"/>
    <property type="match status" value="1"/>
</dbReference>
<evidence type="ECO:0000256" key="2">
    <source>
        <dbReference type="ARBA" id="ARBA00023125"/>
    </source>
</evidence>
<sequence>MRQRRPREAERAGGDVDRYMVRSVVRAIGVLEVLADRGTSDGLSVTEIAQECGLSKSIVFSVLHTLRAHGLVADHGEGQSRRYRLGLGLSRLGDRAREQLSLLDLARPVLRELAARTGLSARLAVFQYDAAISVDRVDVPAHVHIDLRMGAREMLHSTGIGKAMLASLPDAEVERIIAFAGLPRRTPHTITDRDNLLAEIKEIRRVGYALDDEEDAEGIFCVGSGVRDDAGACVAAISVTGLKTAGAADRYDEIGGALRSAARRISEQLGYTGNTGAEGGE</sequence>
<dbReference type="InterPro" id="IPR014757">
    <property type="entry name" value="Tscrpt_reg_IclR_C"/>
</dbReference>
<keyword evidence="2" id="KW-0238">DNA-binding</keyword>
<dbReference type="CDD" id="cd00090">
    <property type="entry name" value="HTH_ARSR"/>
    <property type="match status" value="1"/>
</dbReference>